<keyword evidence="1" id="KW-0472">Membrane</keyword>
<organism evidence="3">
    <name type="scientific">uncultured Dysgonomonas sp</name>
    <dbReference type="NCBI Taxonomy" id="206096"/>
    <lineage>
        <taxon>Bacteria</taxon>
        <taxon>Pseudomonadati</taxon>
        <taxon>Bacteroidota</taxon>
        <taxon>Bacteroidia</taxon>
        <taxon>Bacteroidales</taxon>
        <taxon>Dysgonomonadaceae</taxon>
        <taxon>Dysgonomonas</taxon>
        <taxon>environmental samples</taxon>
    </lineage>
</organism>
<dbReference type="AlphaFoldDB" id="A0A212J6X7"/>
<sequence>MTLQLHNLIVMSKISKEVKIGIAFVIAIFLLYYGISFLKGVNLFKPSNSYIVVFDDVSGLTQSTPVTLNGFQVGLVSSMELDPKNQERVIVYLNMDKGMQIPKGSKMSLDVSVLGSATIMLETNPYTKENLSSTDTIKGIRVKGMLDAAGTMLPQVEQLIPKIDSILIGLQTLVNNPALNQSLTDINQITGDLAKSTKQLNSMMTTLNKDLPTITGNLGKMSNDLSSVSGKINQMDLASTFKSVDSTMKNIEYLSTKITSKDNSLGLLLNDRQLYDSINGTISNASLLLKDVRQNPSRYINVKVF</sequence>
<proteinExistence type="predicted"/>
<keyword evidence="1" id="KW-0812">Transmembrane</keyword>
<dbReference type="InterPro" id="IPR003399">
    <property type="entry name" value="Mce/MlaD"/>
</dbReference>
<evidence type="ECO:0000256" key="1">
    <source>
        <dbReference type="SAM" id="Phobius"/>
    </source>
</evidence>
<feature type="transmembrane region" description="Helical" evidence="1">
    <location>
        <begin position="20"/>
        <end position="38"/>
    </location>
</feature>
<keyword evidence="1" id="KW-1133">Transmembrane helix</keyword>
<dbReference type="InterPro" id="IPR052336">
    <property type="entry name" value="MlaD_Phospholipid_Transporter"/>
</dbReference>
<dbReference type="EMBL" id="FLUM01000001">
    <property type="protein sequence ID" value="SBV95190.1"/>
    <property type="molecule type" value="Genomic_DNA"/>
</dbReference>
<protein>
    <recommendedName>
        <fullName evidence="2">Mce/MlaD domain-containing protein</fullName>
    </recommendedName>
</protein>
<dbReference type="Pfam" id="PF02470">
    <property type="entry name" value="MlaD"/>
    <property type="match status" value="1"/>
</dbReference>
<evidence type="ECO:0000313" key="3">
    <source>
        <dbReference type="EMBL" id="SBV95190.1"/>
    </source>
</evidence>
<gene>
    <name evidence="3" type="ORF">KL86DYS1_11327</name>
</gene>
<reference evidence="3" key="1">
    <citation type="submission" date="2016-04" db="EMBL/GenBank/DDBJ databases">
        <authorList>
            <person name="Evans L.H."/>
            <person name="Alamgir A."/>
            <person name="Owens N."/>
            <person name="Weber N.D."/>
            <person name="Virtaneva K."/>
            <person name="Barbian K."/>
            <person name="Babar A."/>
            <person name="Rosenke K."/>
        </authorList>
    </citation>
    <scope>NUCLEOTIDE SEQUENCE</scope>
    <source>
        <strain evidence="3">86-1</strain>
    </source>
</reference>
<dbReference type="PANTHER" id="PTHR33371:SF4">
    <property type="entry name" value="INTERMEMBRANE PHOSPHOLIPID TRANSPORT SYSTEM BINDING PROTEIN MLAD"/>
    <property type="match status" value="1"/>
</dbReference>
<name>A0A212J6X7_9BACT</name>
<feature type="domain" description="Mce/MlaD" evidence="2">
    <location>
        <begin position="47"/>
        <end position="117"/>
    </location>
</feature>
<accession>A0A212J6X7</accession>
<dbReference type="PANTHER" id="PTHR33371">
    <property type="entry name" value="INTERMEMBRANE PHOSPHOLIPID TRANSPORT SYSTEM BINDING PROTEIN MLAD-RELATED"/>
    <property type="match status" value="1"/>
</dbReference>
<evidence type="ECO:0000259" key="2">
    <source>
        <dbReference type="Pfam" id="PF02470"/>
    </source>
</evidence>